<evidence type="ECO:0000256" key="5">
    <source>
        <dbReference type="SAM" id="MobiDB-lite"/>
    </source>
</evidence>
<evidence type="ECO:0000256" key="4">
    <source>
        <dbReference type="ARBA" id="ARBA00023136"/>
    </source>
</evidence>
<comment type="caution">
    <text evidence="7">The sequence shown here is derived from an EMBL/GenBank/DDBJ whole genome shotgun (WGS) entry which is preliminary data.</text>
</comment>
<feature type="transmembrane region" description="Helical" evidence="6">
    <location>
        <begin position="25"/>
        <end position="45"/>
    </location>
</feature>
<protein>
    <submittedName>
        <fullName evidence="7">Neutral zinc metallopeptidase</fullName>
    </submittedName>
</protein>
<evidence type="ECO:0000313" key="7">
    <source>
        <dbReference type="EMBL" id="GAA5075563.1"/>
    </source>
</evidence>
<dbReference type="PANTHER" id="PTHR30168">
    <property type="entry name" value="PUTATIVE MEMBRANE PROTEIN YPFJ"/>
    <property type="match status" value="1"/>
</dbReference>
<dbReference type="RefSeq" id="WP_176146741.1">
    <property type="nucleotide sequence ID" value="NZ_BAABKC010000112.1"/>
</dbReference>
<dbReference type="Proteomes" id="UP001500124">
    <property type="component" value="Unassembled WGS sequence"/>
</dbReference>
<keyword evidence="3 6" id="KW-1133">Transmembrane helix</keyword>
<evidence type="ECO:0000256" key="6">
    <source>
        <dbReference type="SAM" id="Phobius"/>
    </source>
</evidence>
<dbReference type="EMBL" id="BAABKC010000112">
    <property type="protein sequence ID" value="GAA5075563.1"/>
    <property type="molecule type" value="Genomic_DNA"/>
</dbReference>
<sequence length="292" mass="30813">MDFDDDAELDSSQVDDRRGMSRGGLAVGGGAVGVVGLLIALFFGIDVTGGGDGGSPAGPAASGSQDVRGDCRSGADADARTDCRVVGVVNSVQEYWTSEFKAENRTYQPAKTVLFTSRTQSACGTADSDVGPFYCPGDKEVYLDVGFFRELSSRFGAKGGPFAQAYVVAHEYGHHVQDLLGTMDKVGDDRRGADSASVKLELQADCYAGVWARHADSTPDEKTGRPLLDKVTPADIDDALDAAAAVGDDRIQQGSQGRVDPDTWTHGSSAERKRWFTTGYRSGKPASCSTFG</sequence>
<keyword evidence="8" id="KW-1185">Reference proteome</keyword>
<dbReference type="PANTHER" id="PTHR30168:SF0">
    <property type="entry name" value="INNER MEMBRANE PROTEIN"/>
    <property type="match status" value="1"/>
</dbReference>
<feature type="region of interest" description="Disordered" evidence="5">
    <location>
        <begin position="1"/>
        <end position="21"/>
    </location>
</feature>
<reference evidence="8" key="1">
    <citation type="journal article" date="2019" name="Int. J. Syst. Evol. Microbiol.">
        <title>The Global Catalogue of Microorganisms (GCM) 10K type strain sequencing project: providing services to taxonomists for standard genome sequencing and annotation.</title>
        <authorList>
            <consortium name="The Broad Institute Genomics Platform"/>
            <consortium name="The Broad Institute Genome Sequencing Center for Infectious Disease"/>
            <person name="Wu L."/>
            <person name="Ma J."/>
        </authorList>
    </citation>
    <scope>NUCLEOTIDE SEQUENCE [LARGE SCALE GENOMIC DNA]</scope>
    <source>
        <strain evidence="8">JCM 18410</strain>
    </source>
</reference>
<keyword evidence="4 6" id="KW-0472">Membrane</keyword>
<name>A0ABP9LG34_9ACTN</name>
<proteinExistence type="predicted"/>
<comment type="subcellular location">
    <subcellularLocation>
        <location evidence="1">Membrane</location>
        <topology evidence="1">Single-pass membrane protein</topology>
    </subcellularLocation>
</comment>
<feature type="region of interest" description="Disordered" evidence="5">
    <location>
        <begin position="249"/>
        <end position="271"/>
    </location>
</feature>
<evidence type="ECO:0000256" key="3">
    <source>
        <dbReference type="ARBA" id="ARBA00022989"/>
    </source>
</evidence>
<feature type="region of interest" description="Disordered" evidence="5">
    <location>
        <begin position="53"/>
        <end position="76"/>
    </location>
</feature>
<accession>A0ABP9LG34</accession>
<keyword evidence="2 6" id="KW-0812">Transmembrane</keyword>
<organism evidence="7 8">
    <name type="scientific">Streptomyces similanensis</name>
    <dbReference type="NCBI Taxonomy" id="1274988"/>
    <lineage>
        <taxon>Bacteria</taxon>
        <taxon>Bacillati</taxon>
        <taxon>Actinomycetota</taxon>
        <taxon>Actinomycetes</taxon>
        <taxon>Kitasatosporales</taxon>
        <taxon>Streptomycetaceae</taxon>
        <taxon>Streptomyces</taxon>
    </lineage>
</organism>
<dbReference type="Pfam" id="PF04228">
    <property type="entry name" value="Zn_peptidase"/>
    <property type="match status" value="1"/>
</dbReference>
<feature type="compositionally biased region" description="Basic and acidic residues" evidence="5">
    <location>
        <begin position="259"/>
        <end position="271"/>
    </location>
</feature>
<gene>
    <name evidence="7" type="ORF">GCM10023336_64920</name>
</gene>
<dbReference type="InterPro" id="IPR007343">
    <property type="entry name" value="Uncharacterised_pept_Zn_put"/>
</dbReference>
<evidence type="ECO:0000256" key="1">
    <source>
        <dbReference type="ARBA" id="ARBA00004167"/>
    </source>
</evidence>
<evidence type="ECO:0000256" key="2">
    <source>
        <dbReference type="ARBA" id="ARBA00022692"/>
    </source>
</evidence>
<evidence type="ECO:0000313" key="8">
    <source>
        <dbReference type="Proteomes" id="UP001500124"/>
    </source>
</evidence>
<feature type="compositionally biased region" description="Basic and acidic residues" evidence="5">
    <location>
        <begin position="67"/>
        <end position="76"/>
    </location>
</feature>